<proteinExistence type="predicted"/>
<protein>
    <submittedName>
        <fullName evidence="1">Uncharacterized protein</fullName>
    </submittedName>
</protein>
<organism evidence="1 2">
    <name type="scientific">Rhodocyclus gracilis</name>
    <dbReference type="NCBI Taxonomy" id="2929842"/>
    <lineage>
        <taxon>Bacteria</taxon>
        <taxon>Pseudomonadati</taxon>
        <taxon>Pseudomonadota</taxon>
        <taxon>Betaproteobacteria</taxon>
        <taxon>Rhodocyclales</taxon>
        <taxon>Rhodocyclaceae</taxon>
        <taxon>Rhodocyclus</taxon>
    </lineage>
</organism>
<evidence type="ECO:0000313" key="1">
    <source>
        <dbReference type="EMBL" id="NJA87690.1"/>
    </source>
</evidence>
<keyword evidence="2" id="KW-1185">Reference proteome</keyword>
<accession>A0ABX0WG64</accession>
<reference evidence="2" key="1">
    <citation type="submission" date="2020-03" db="EMBL/GenBank/DDBJ databases">
        <title>Whole-genome sequence of the purple nonsulfur bacterium Rhodocyclus tenuis DSM112.</title>
        <authorList>
            <person name="Kyndt J.A."/>
            <person name="Meyer T.E."/>
        </authorList>
    </citation>
    <scope>NUCLEOTIDE SEQUENCE [LARGE SCALE GENOMIC DNA]</scope>
    <source>
        <strain evidence="2">DSM 112</strain>
    </source>
</reference>
<evidence type="ECO:0000313" key="2">
    <source>
        <dbReference type="Proteomes" id="UP000720344"/>
    </source>
</evidence>
<dbReference type="EMBL" id="JAATWB010000001">
    <property type="protein sequence ID" value="NJA87690.1"/>
    <property type="molecule type" value="Genomic_DNA"/>
</dbReference>
<dbReference type="Proteomes" id="UP000720344">
    <property type="component" value="Unassembled WGS sequence"/>
</dbReference>
<name>A0ABX0WG64_9RHOO</name>
<sequence length="109" mass="11830">MPTLITFAMQAGAHAAAAQRTAPRVFTAPFQARLAILNAATRELRQMGFHIVWSRLAGPMPQARIRRSASVSVAPLLDRMGPRSFLNEEGATVVSGEFEGILLSWAEPN</sequence>
<gene>
    <name evidence="1" type="ORF">HCX48_00415</name>
</gene>
<comment type="caution">
    <text evidence="1">The sequence shown here is derived from an EMBL/GenBank/DDBJ whole genome shotgun (WGS) entry which is preliminary data.</text>
</comment>
<dbReference type="RefSeq" id="WP_153590634.1">
    <property type="nucleotide sequence ID" value="NZ_JAATWB010000001.1"/>
</dbReference>